<accession>A0A0R1MG43</accession>
<evidence type="ECO:0000313" key="3">
    <source>
        <dbReference type="Proteomes" id="UP000051686"/>
    </source>
</evidence>
<keyword evidence="1" id="KW-1133">Transmembrane helix</keyword>
<sequence>MVWFFKNKLQRKKNILQKKYLNTHPDNDLRFAVGEDKKNIIEVQRRLQKLELFCAILLLTAVLFLALMYINYSE</sequence>
<reference evidence="2 3" key="1">
    <citation type="journal article" date="2015" name="Genome Announc.">
        <title>Expanding the biotechnology potential of lactobacilli through comparative genomics of 213 strains and associated genera.</title>
        <authorList>
            <person name="Sun Z."/>
            <person name="Harris H.M."/>
            <person name="McCann A."/>
            <person name="Guo C."/>
            <person name="Argimon S."/>
            <person name="Zhang W."/>
            <person name="Yang X."/>
            <person name="Jeffery I.B."/>
            <person name="Cooney J.C."/>
            <person name="Kagawa T.F."/>
            <person name="Liu W."/>
            <person name="Song Y."/>
            <person name="Salvetti E."/>
            <person name="Wrobel A."/>
            <person name="Rasinkangas P."/>
            <person name="Parkhill J."/>
            <person name="Rea M.C."/>
            <person name="O'Sullivan O."/>
            <person name="Ritari J."/>
            <person name="Douillard F.P."/>
            <person name="Paul Ross R."/>
            <person name="Yang R."/>
            <person name="Briner A.E."/>
            <person name="Felis G.E."/>
            <person name="de Vos W.M."/>
            <person name="Barrangou R."/>
            <person name="Klaenhammer T.R."/>
            <person name="Caufield P.W."/>
            <person name="Cui Y."/>
            <person name="Zhang H."/>
            <person name="O'Toole P.W."/>
        </authorList>
    </citation>
    <scope>NUCLEOTIDE SEQUENCE [LARGE SCALE GENOMIC DNA]</scope>
    <source>
        <strain evidence="2 3">DSM 19972</strain>
    </source>
</reference>
<dbReference type="Proteomes" id="UP000051686">
    <property type="component" value="Unassembled WGS sequence"/>
</dbReference>
<dbReference type="PATRIC" id="fig|1423777.3.peg.1290"/>
<name>A0A0R1MG43_9LACO</name>
<evidence type="ECO:0000256" key="1">
    <source>
        <dbReference type="SAM" id="Phobius"/>
    </source>
</evidence>
<proteinExistence type="predicted"/>
<comment type="caution">
    <text evidence="2">The sequence shown here is derived from an EMBL/GenBank/DDBJ whole genome shotgun (WGS) entry which is preliminary data.</text>
</comment>
<feature type="transmembrane region" description="Helical" evidence="1">
    <location>
        <begin position="52"/>
        <end position="72"/>
    </location>
</feature>
<keyword evidence="1" id="KW-0812">Transmembrane</keyword>
<gene>
    <name evidence="2" type="ORF">FD46_GL001247</name>
</gene>
<organism evidence="2 3">
    <name type="scientific">Liquorilactobacillus oeni DSM 19972</name>
    <dbReference type="NCBI Taxonomy" id="1423777"/>
    <lineage>
        <taxon>Bacteria</taxon>
        <taxon>Bacillati</taxon>
        <taxon>Bacillota</taxon>
        <taxon>Bacilli</taxon>
        <taxon>Lactobacillales</taxon>
        <taxon>Lactobacillaceae</taxon>
        <taxon>Liquorilactobacillus</taxon>
    </lineage>
</organism>
<dbReference type="EMBL" id="AZEH01000039">
    <property type="protein sequence ID" value="KRL04130.1"/>
    <property type="molecule type" value="Genomic_DNA"/>
</dbReference>
<keyword evidence="3" id="KW-1185">Reference proteome</keyword>
<evidence type="ECO:0000313" key="2">
    <source>
        <dbReference type="EMBL" id="KRL04130.1"/>
    </source>
</evidence>
<keyword evidence="1" id="KW-0472">Membrane</keyword>
<protein>
    <submittedName>
        <fullName evidence="2">Uncharacterized protein</fullName>
    </submittedName>
</protein>
<dbReference type="AlphaFoldDB" id="A0A0R1MG43"/>